<keyword evidence="14" id="KW-1133">Transmembrane helix</keyword>
<evidence type="ECO:0000256" key="8">
    <source>
        <dbReference type="ARBA" id="ARBA00024495"/>
    </source>
</evidence>
<evidence type="ECO:0000256" key="4">
    <source>
        <dbReference type="ARBA" id="ARBA00022832"/>
    </source>
</evidence>
<evidence type="ECO:0000256" key="7">
    <source>
        <dbReference type="ARBA" id="ARBA00024484"/>
    </source>
</evidence>
<protein>
    <recommendedName>
        <fullName evidence="13">Long-chain-fatty-acid--CoA ligase</fullName>
        <ecNumber evidence="13">6.2.1.3</ecNumber>
    </recommendedName>
</protein>
<dbReference type="EMBL" id="CP092882">
    <property type="protein sequence ID" value="UYV81718.1"/>
    <property type="molecule type" value="Genomic_DNA"/>
</dbReference>
<evidence type="ECO:0000256" key="13">
    <source>
        <dbReference type="RuleBase" id="RU369030"/>
    </source>
</evidence>
<evidence type="ECO:0000256" key="9">
    <source>
        <dbReference type="ARBA" id="ARBA00024532"/>
    </source>
</evidence>
<dbReference type="CDD" id="cd05927">
    <property type="entry name" value="LC-FACS_euk"/>
    <property type="match status" value="1"/>
</dbReference>
<keyword evidence="13" id="KW-0443">Lipid metabolism</keyword>
<keyword evidence="14" id="KW-0472">Membrane</keyword>
<comment type="catalytic activity">
    <reaction evidence="8">
        <text>12-hydroxy-(5Z,8Z,10E,14Z)-eicosatetraenoate + ATP + CoA = 12-hydroxy-(5Z,8Z,10E,14Z)-eicosatetraenoyl-CoA + AMP + diphosphate</text>
        <dbReference type="Rhea" id="RHEA:52112"/>
        <dbReference type="ChEBI" id="CHEBI:30616"/>
        <dbReference type="ChEBI" id="CHEBI:33019"/>
        <dbReference type="ChEBI" id="CHEBI:57287"/>
        <dbReference type="ChEBI" id="CHEBI:90718"/>
        <dbReference type="ChEBI" id="CHEBI:136408"/>
        <dbReference type="ChEBI" id="CHEBI:456215"/>
    </reaction>
    <physiologicalReaction direction="left-to-right" evidence="8">
        <dbReference type="Rhea" id="RHEA:52113"/>
    </physiologicalReaction>
</comment>
<evidence type="ECO:0000313" key="17">
    <source>
        <dbReference type="Proteomes" id="UP001235939"/>
    </source>
</evidence>
<dbReference type="PANTHER" id="PTHR43272">
    <property type="entry name" value="LONG-CHAIN-FATTY-ACID--COA LIGASE"/>
    <property type="match status" value="1"/>
</dbReference>
<evidence type="ECO:0000256" key="14">
    <source>
        <dbReference type="SAM" id="Phobius"/>
    </source>
</evidence>
<evidence type="ECO:0000256" key="11">
    <source>
        <dbReference type="ARBA" id="ARBA00024565"/>
    </source>
</evidence>
<organism evidence="16 17">
    <name type="scientific">Cordylochernes scorpioides</name>
    <dbReference type="NCBI Taxonomy" id="51811"/>
    <lineage>
        <taxon>Eukaryota</taxon>
        <taxon>Metazoa</taxon>
        <taxon>Ecdysozoa</taxon>
        <taxon>Arthropoda</taxon>
        <taxon>Chelicerata</taxon>
        <taxon>Arachnida</taxon>
        <taxon>Pseudoscorpiones</taxon>
        <taxon>Cheliferoidea</taxon>
        <taxon>Chernetidae</taxon>
        <taxon>Cordylochernes</taxon>
    </lineage>
</organism>
<evidence type="ECO:0000256" key="1">
    <source>
        <dbReference type="ARBA" id="ARBA00006432"/>
    </source>
</evidence>
<evidence type="ECO:0000259" key="15">
    <source>
        <dbReference type="Pfam" id="PF00501"/>
    </source>
</evidence>
<keyword evidence="3 13" id="KW-0547">Nucleotide-binding</keyword>
<comment type="function">
    <text evidence="13">Catalyzes the conversion of long-chain fatty acids to their active form acyl-CoAs for both synthesis of cellular lipids, and degradation via beta-oxidation.</text>
</comment>
<dbReference type="PROSITE" id="PS00455">
    <property type="entry name" value="AMP_BINDING"/>
    <property type="match status" value="1"/>
</dbReference>
<dbReference type="Proteomes" id="UP001235939">
    <property type="component" value="Chromosome 20"/>
</dbReference>
<evidence type="ECO:0000256" key="5">
    <source>
        <dbReference type="ARBA" id="ARBA00022840"/>
    </source>
</evidence>
<comment type="catalytic activity">
    <reaction evidence="7">
        <text>a long-chain fatty acid + ATP + CoA = a long-chain fatty acyl-CoA + AMP + diphosphate</text>
        <dbReference type="Rhea" id="RHEA:15421"/>
        <dbReference type="ChEBI" id="CHEBI:30616"/>
        <dbReference type="ChEBI" id="CHEBI:33019"/>
        <dbReference type="ChEBI" id="CHEBI:57287"/>
        <dbReference type="ChEBI" id="CHEBI:57560"/>
        <dbReference type="ChEBI" id="CHEBI:83139"/>
        <dbReference type="ChEBI" id="CHEBI:456215"/>
        <dbReference type="EC" id="6.2.1.3"/>
    </reaction>
    <physiologicalReaction direction="left-to-right" evidence="7">
        <dbReference type="Rhea" id="RHEA:15422"/>
    </physiologicalReaction>
</comment>
<dbReference type="SUPFAM" id="SSF56801">
    <property type="entry name" value="Acetyl-CoA synthetase-like"/>
    <property type="match status" value="1"/>
</dbReference>
<reference evidence="16 17" key="1">
    <citation type="submission" date="2022-01" db="EMBL/GenBank/DDBJ databases">
        <title>A chromosomal length assembly of Cordylochernes scorpioides.</title>
        <authorList>
            <person name="Zeh D."/>
            <person name="Zeh J."/>
        </authorList>
    </citation>
    <scope>NUCLEOTIDE SEQUENCE [LARGE SCALE GENOMIC DNA]</scope>
    <source>
        <strain evidence="16">IN4F17</strain>
        <tissue evidence="16">Whole Body</tissue>
    </source>
</reference>
<keyword evidence="5 13" id="KW-0067">ATP-binding</keyword>
<comment type="catalytic activity">
    <reaction evidence="9">
        <text>15-hydroxy-(5Z,8Z,11Z,13E)-eicosatetraenoate + ATP + CoA = 15-hydroxy-(5Z,8Z,11Z,13E)-eicosatetraenoyl-CoA + AMP + diphosphate</text>
        <dbReference type="Rhea" id="RHEA:52116"/>
        <dbReference type="ChEBI" id="CHEBI:30616"/>
        <dbReference type="ChEBI" id="CHEBI:33019"/>
        <dbReference type="ChEBI" id="CHEBI:57287"/>
        <dbReference type="ChEBI" id="CHEBI:78832"/>
        <dbReference type="ChEBI" id="CHEBI:136409"/>
        <dbReference type="ChEBI" id="CHEBI:456215"/>
    </reaction>
    <physiologicalReaction direction="left-to-right" evidence="9">
        <dbReference type="Rhea" id="RHEA:52117"/>
    </physiologicalReaction>
</comment>
<keyword evidence="4 13" id="KW-0276">Fatty acid metabolism</keyword>
<evidence type="ECO:0000313" key="16">
    <source>
        <dbReference type="EMBL" id="UYV81718.1"/>
    </source>
</evidence>
<feature type="transmembrane region" description="Helical" evidence="14">
    <location>
        <begin position="6"/>
        <end position="29"/>
    </location>
</feature>
<sequence>MALENLSPSLVGGTGLAALAALATTYYMYRRPRPLRPAVNLERQARMRLDGSRQGGPIYESLLTEGGEESHLNFLFEDATTVYEAMQRGWRISMDKPCLGFRPGPDEPYSWLTYRQVNERIANFGAGLVKLGKKPGPKTFVGIYAQNCCEWVIAEHACYRHSMVIVPLYDTLGPSACTHIINQADIQVIVCDKESRVETLIAELPATPGLRTIVAIEPVPKQLTTRASQAGINLISFSDVESMGRINPAKPSPPSPESLATICYTSGTTGPPKGVMLSHGNIIANCSSVSRQLGDTAPTPEDVMISFLPLAHMFELCCETAIYSVGAAVGFYRGDIRELVSDMQALRPTLSPCVPRLLNRIYDKVHSSVQDSLLKKFLLKMALKRKWSELQSLVIRNSSFWDWLVFKKVKESMGGRLRLMVVGSAPIAPNVLSFMRCALGCVIVEGYGQTECTCPCTLTFPGDYHTDHVGPPLPCCSIKLADVPEMEYWASKGKGEICVKGPIVFQGYFKDPAKTAETMDEDGWLHTGDIGTWQPNGTLRIIDRKKYIFKLSQGEYVAPEKIEGVYSRSKLVAQIFIHGESLKSCLVAIVVPDEHSARAWMGQHSLPSDTPMADLCRSKELKKAILDDLISLGKEARLNSFEQVKDICLYHEVMTIENGLLTPTLKTKRNDALKFFKPQIEAMYARLA</sequence>
<dbReference type="Gene3D" id="3.40.50.12780">
    <property type="entry name" value="N-terminal domain of ligase-like"/>
    <property type="match status" value="1"/>
</dbReference>
<dbReference type="EC" id="6.2.1.3" evidence="13"/>
<comment type="similarity">
    <text evidence="1 13">Belongs to the ATP-dependent AMP-binding enzyme family.</text>
</comment>
<dbReference type="InterPro" id="IPR045311">
    <property type="entry name" value="LC-FACS_euk"/>
</dbReference>
<dbReference type="PANTHER" id="PTHR43272:SF107">
    <property type="entry name" value="LONG-CHAIN-FATTY-ACID--COA LIGASE 5"/>
    <property type="match status" value="1"/>
</dbReference>
<feature type="domain" description="AMP-dependent synthetase/ligase" evidence="15">
    <location>
        <begin position="94"/>
        <end position="509"/>
    </location>
</feature>
<accession>A0ABY6LPE4</accession>
<evidence type="ECO:0000256" key="3">
    <source>
        <dbReference type="ARBA" id="ARBA00022741"/>
    </source>
</evidence>
<dbReference type="InterPro" id="IPR042099">
    <property type="entry name" value="ANL_N_sf"/>
</dbReference>
<gene>
    <name evidence="16" type="ORF">LAZ67_20002116</name>
</gene>
<keyword evidence="2 13" id="KW-0436">Ligase</keyword>
<comment type="catalytic activity">
    <reaction evidence="12">
        <text>hexadecanoate + ATP + CoA = hexadecanoyl-CoA + AMP + diphosphate</text>
        <dbReference type="Rhea" id="RHEA:30751"/>
        <dbReference type="ChEBI" id="CHEBI:7896"/>
        <dbReference type="ChEBI" id="CHEBI:30616"/>
        <dbReference type="ChEBI" id="CHEBI:33019"/>
        <dbReference type="ChEBI" id="CHEBI:57287"/>
        <dbReference type="ChEBI" id="CHEBI:57379"/>
        <dbReference type="ChEBI" id="CHEBI:456215"/>
    </reaction>
    <physiologicalReaction direction="left-to-right" evidence="12">
        <dbReference type="Rhea" id="RHEA:30752"/>
    </physiologicalReaction>
</comment>
<evidence type="ECO:0000256" key="10">
    <source>
        <dbReference type="ARBA" id="ARBA00024548"/>
    </source>
</evidence>
<keyword evidence="14" id="KW-0812">Transmembrane</keyword>
<comment type="catalytic activity">
    <reaction evidence="11">
        <text>(E)-hexadec-2-enoate + ATP + CoA = (2E)-hexadecenoyl-CoA + AMP + diphosphate</text>
        <dbReference type="Rhea" id="RHEA:36139"/>
        <dbReference type="ChEBI" id="CHEBI:30616"/>
        <dbReference type="ChEBI" id="CHEBI:33019"/>
        <dbReference type="ChEBI" id="CHEBI:57287"/>
        <dbReference type="ChEBI" id="CHEBI:61526"/>
        <dbReference type="ChEBI" id="CHEBI:72745"/>
        <dbReference type="ChEBI" id="CHEBI:456215"/>
    </reaction>
    <physiologicalReaction direction="left-to-right" evidence="11">
        <dbReference type="Rhea" id="RHEA:36140"/>
    </physiologicalReaction>
</comment>
<comment type="catalytic activity">
    <reaction evidence="6">
        <text>5-hydroxy-(6E,8Z,11Z,14Z)-eicosatetraenoate + ATP + CoA = 5-hydroxy-(6E,8Z,11Z,14Z)-eicosatetraenoyl-CoA + AMP + diphosphate</text>
        <dbReference type="Rhea" id="RHEA:52108"/>
        <dbReference type="ChEBI" id="CHEBI:30616"/>
        <dbReference type="ChEBI" id="CHEBI:33019"/>
        <dbReference type="ChEBI" id="CHEBI:57287"/>
        <dbReference type="ChEBI" id="CHEBI:65341"/>
        <dbReference type="ChEBI" id="CHEBI:136407"/>
        <dbReference type="ChEBI" id="CHEBI:456215"/>
    </reaction>
    <physiologicalReaction direction="left-to-right" evidence="6">
        <dbReference type="Rhea" id="RHEA:52109"/>
    </physiologicalReaction>
</comment>
<keyword evidence="17" id="KW-1185">Reference proteome</keyword>
<evidence type="ECO:0000256" key="6">
    <source>
        <dbReference type="ARBA" id="ARBA00024469"/>
    </source>
</evidence>
<dbReference type="InterPro" id="IPR000873">
    <property type="entry name" value="AMP-dep_synth/lig_dom"/>
</dbReference>
<name>A0ABY6LPE4_9ARAC</name>
<dbReference type="InterPro" id="IPR020845">
    <property type="entry name" value="AMP-binding_CS"/>
</dbReference>
<dbReference type="Pfam" id="PF00501">
    <property type="entry name" value="AMP-binding"/>
    <property type="match status" value="1"/>
</dbReference>
<comment type="catalytic activity">
    <reaction evidence="10">
        <text>(5Z,8Z,11Z,14Z)-eicosatetraenoate + ATP + CoA = (5Z,8Z,11Z,14Z)-eicosatetraenoyl-CoA + AMP + diphosphate</text>
        <dbReference type="Rhea" id="RHEA:19713"/>
        <dbReference type="ChEBI" id="CHEBI:30616"/>
        <dbReference type="ChEBI" id="CHEBI:32395"/>
        <dbReference type="ChEBI" id="CHEBI:33019"/>
        <dbReference type="ChEBI" id="CHEBI:57287"/>
        <dbReference type="ChEBI" id="CHEBI:57368"/>
        <dbReference type="ChEBI" id="CHEBI:456215"/>
        <dbReference type="EC" id="6.2.1.15"/>
    </reaction>
    <physiologicalReaction direction="left-to-right" evidence="10">
        <dbReference type="Rhea" id="RHEA:19714"/>
    </physiologicalReaction>
</comment>
<evidence type="ECO:0000256" key="2">
    <source>
        <dbReference type="ARBA" id="ARBA00022598"/>
    </source>
</evidence>
<evidence type="ECO:0000256" key="12">
    <source>
        <dbReference type="ARBA" id="ARBA00049139"/>
    </source>
</evidence>
<proteinExistence type="inferred from homology"/>